<comment type="caution">
    <text evidence="3">The sequence shown here is derived from an EMBL/GenBank/DDBJ whole genome shotgun (WGS) entry which is preliminary data.</text>
</comment>
<sequence>MSRRQPGKWRDESGSFTIEASLVLPIVLVVTALLLFLCLYIYQKSMLAQASAAASERTAYIWDNSHKTAPSGSVEQGLHDSLYWRLTDDQLLGTLFGLSGGEAPKSISIPQGENRDGNLPELKMSKGSTAVPAGMSGEMQYSNQLLIRKVTTSMHQQVSFTPLNRLLEDGGRIQVSAQSVVVDPVEFIRTVDVMRYYGSKFQGGRNRTDPSAAKDVLRKFGGAR</sequence>
<reference evidence="3 4" key="1">
    <citation type="submission" date="2021-03" db="EMBL/GenBank/DDBJ databases">
        <title>Genomic Encyclopedia of Type Strains, Phase IV (KMG-IV): sequencing the most valuable type-strain genomes for metagenomic binning, comparative biology and taxonomic classification.</title>
        <authorList>
            <person name="Goeker M."/>
        </authorList>
    </citation>
    <scope>NUCLEOTIDE SEQUENCE [LARGE SCALE GENOMIC DNA]</scope>
    <source>
        <strain evidence="3 4">DSM 15596</strain>
    </source>
</reference>
<evidence type="ECO:0000259" key="2">
    <source>
        <dbReference type="Pfam" id="PF07811"/>
    </source>
</evidence>
<feature type="domain" description="TadE-like" evidence="2">
    <location>
        <begin position="14"/>
        <end position="54"/>
    </location>
</feature>
<gene>
    <name evidence="3" type="ORF">J2Z18_001469</name>
</gene>
<dbReference type="Proteomes" id="UP000706926">
    <property type="component" value="Unassembled WGS sequence"/>
</dbReference>
<evidence type="ECO:0000313" key="4">
    <source>
        <dbReference type="Proteomes" id="UP000706926"/>
    </source>
</evidence>
<name>A0ABS4F821_9BACL</name>
<keyword evidence="4" id="KW-1185">Reference proteome</keyword>
<protein>
    <recommendedName>
        <fullName evidence="2">TadE-like domain-containing protein</fullName>
    </recommendedName>
</protein>
<proteinExistence type="predicted"/>
<dbReference type="RefSeq" id="WP_210094465.1">
    <property type="nucleotide sequence ID" value="NZ_CP139098.1"/>
</dbReference>
<dbReference type="GeneID" id="95403502"/>
<evidence type="ECO:0000313" key="3">
    <source>
        <dbReference type="EMBL" id="MBP1892393.1"/>
    </source>
</evidence>
<organism evidence="3 4">
    <name type="scientific">Paenibacillus lactis</name>
    <dbReference type="NCBI Taxonomy" id="228574"/>
    <lineage>
        <taxon>Bacteria</taxon>
        <taxon>Bacillati</taxon>
        <taxon>Bacillota</taxon>
        <taxon>Bacilli</taxon>
        <taxon>Bacillales</taxon>
        <taxon>Paenibacillaceae</taxon>
        <taxon>Paenibacillus</taxon>
    </lineage>
</organism>
<keyword evidence="1" id="KW-0472">Membrane</keyword>
<dbReference type="EMBL" id="JAGGKI010000003">
    <property type="protein sequence ID" value="MBP1892393.1"/>
    <property type="molecule type" value="Genomic_DNA"/>
</dbReference>
<dbReference type="InterPro" id="IPR012495">
    <property type="entry name" value="TadE-like_dom"/>
</dbReference>
<keyword evidence="1" id="KW-1133">Transmembrane helix</keyword>
<accession>A0ABS4F821</accession>
<keyword evidence="1" id="KW-0812">Transmembrane</keyword>
<evidence type="ECO:0000256" key="1">
    <source>
        <dbReference type="SAM" id="Phobius"/>
    </source>
</evidence>
<dbReference type="Pfam" id="PF07811">
    <property type="entry name" value="TadE"/>
    <property type="match status" value="1"/>
</dbReference>
<feature type="transmembrane region" description="Helical" evidence="1">
    <location>
        <begin position="20"/>
        <end position="42"/>
    </location>
</feature>